<feature type="transmembrane region" description="Helical" evidence="1">
    <location>
        <begin position="179"/>
        <end position="200"/>
    </location>
</feature>
<dbReference type="EMBL" id="SGXE01000003">
    <property type="protein sequence ID" value="RZS92622.1"/>
    <property type="molecule type" value="Genomic_DNA"/>
</dbReference>
<dbReference type="Proteomes" id="UP000292262">
    <property type="component" value="Unassembled WGS sequence"/>
</dbReference>
<feature type="domain" description="EamA" evidence="2">
    <location>
        <begin position="2"/>
        <end position="133"/>
    </location>
</feature>
<feature type="transmembrane region" description="Helical" evidence="1">
    <location>
        <begin position="60"/>
        <end position="81"/>
    </location>
</feature>
<evidence type="ECO:0000259" key="2">
    <source>
        <dbReference type="Pfam" id="PF00892"/>
    </source>
</evidence>
<dbReference type="GO" id="GO:0016020">
    <property type="term" value="C:membrane"/>
    <property type="evidence" value="ECO:0007669"/>
    <property type="project" value="InterPro"/>
</dbReference>
<comment type="caution">
    <text evidence="3">The sequence shown here is derived from an EMBL/GenBank/DDBJ whole genome shotgun (WGS) entry which is preliminary data.</text>
</comment>
<keyword evidence="4" id="KW-1185">Reference proteome</keyword>
<evidence type="ECO:0000256" key="1">
    <source>
        <dbReference type="SAM" id="Phobius"/>
    </source>
</evidence>
<feature type="transmembrane region" description="Helical" evidence="1">
    <location>
        <begin position="146"/>
        <end position="167"/>
    </location>
</feature>
<dbReference type="SUPFAM" id="SSF103481">
    <property type="entry name" value="Multidrug resistance efflux transporter EmrE"/>
    <property type="match status" value="2"/>
</dbReference>
<dbReference type="Gene3D" id="1.10.3730.20">
    <property type="match status" value="1"/>
</dbReference>
<evidence type="ECO:0000313" key="3">
    <source>
        <dbReference type="EMBL" id="RZS92622.1"/>
    </source>
</evidence>
<name>A0A4Q7P1U8_9FLAO</name>
<keyword evidence="1" id="KW-0812">Transmembrane</keyword>
<feature type="transmembrane region" description="Helical" evidence="1">
    <location>
        <begin position="29"/>
        <end position="48"/>
    </location>
</feature>
<reference evidence="3 4" key="1">
    <citation type="submission" date="2019-02" db="EMBL/GenBank/DDBJ databases">
        <title>Genomic Encyclopedia of Type Strains, Phase IV (KMG-IV): sequencing the most valuable type-strain genomes for metagenomic binning, comparative biology and taxonomic classification.</title>
        <authorList>
            <person name="Goeker M."/>
        </authorList>
    </citation>
    <scope>NUCLEOTIDE SEQUENCE [LARGE SCALE GENOMIC DNA]</scope>
    <source>
        <strain evidence="3 4">DSM 17196</strain>
    </source>
</reference>
<feature type="transmembrane region" description="Helical" evidence="1">
    <location>
        <begin position="6"/>
        <end position="22"/>
    </location>
</feature>
<feature type="transmembrane region" description="Helical" evidence="1">
    <location>
        <begin position="88"/>
        <end position="110"/>
    </location>
</feature>
<evidence type="ECO:0000313" key="4">
    <source>
        <dbReference type="Proteomes" id="UP000292262"/>
    </source>
</evidence>
<dbReference type="AlphaFoldDB" id="A0A4Q7P1U8"/>
<keyword evidence="1" id="KW-0472">Membrane</keyword>
<feature type="domain" description="EamA" evidence="2">
    <location>
        <begin position="173"/>
        <end position="286"/>
    </location>
</feature>
<protein>
    <recommendedName>
        <fullName evidence="2">EamA domain-containing protein</fullName>
    </recommendedName>
</protein>
<organism evidence="3 4">
    <name type="scientific">Aquimarina brevivitae</name>
    <dbReference type="NCBI Taxonomy" id="323412"/>
    <lineage>
        <taxon>Bacteria</taxon>
        <taxon>Pseudomonadati</taxon>
        <taxon>Bacteroidota</taxon>
        <taxon>Flavobacteriia</taxon>
        <taxon>Flavobacteriales</taxon>
        <taxon>Flavobacteriaceae</taxon>
        <taxon>Aquimarina</taxon>
    </lineage>
</organism>
<sequence>MIYLLLSILSSTIIFIIFKLFSRFEVNRFQAIIVNYFTATTCGFLSYHGNTAIAAIPNQAWFVGALALGIVFITIFNLMAITTQKGGLSVAAVATKMSVAIPVIFGIILYNESTEVFKIIGILIAILAVYLTAMKKTTGMAISPKNLVYPALVFLGSGLIDTTLKYIENNLVSQADIPLFSATIFFFAALTGVLLIIVKVFSQKIAINYRNIIAGIALGIPNYYSIYFLIKALRHTNFDSSSIFPINNVGILIVSTLVGLIFFKEKLTQKNWIGLGLAIISIILISFTTQN</sequence>
<gene>
    <name evidence="3" type="ORF">EV197_2760</name>
</gene>
<feature type="transmembrane region" description="Helical" evidence="1">
    <location>
        <begin position="116"/>
        <end position="134"/>
    </location>
</feature>
<dbReference type="InterPro" id="IPR037185">
    <property type="entry name" value="EmrE-like"/>
</dbReference>
<keyword evidence="1" id="KW-1133">Transmembrane helix</keyword>
<feature type="transmembrane region" description="Helical" evidence="1">
    <location>
        <begin position="212"/>
        <end position="230"/>
    </location>
</feature>
<feature type="transmembrane region" description="Helical" evidence="1">
    <location>
        <begin position="272"/>
        <end position="289"/>
    </location>
</feature>
<dbReference type="OrthoDB" id="1524053at2"/>
<feature type="transmembrane region" description="Helical" evidence="1">
    <location>
        <begin position="242"/>
        <end position="263"/>
    </location>
</feature>
<dbReference type="Pfam" id="PF00892">
    <property type="entry name" value="EamA"/>
    <property type="match status" value="2"/>
</dbReference>
<dbReference type="RefSeq" id="WP_130287295.1">
    <property type="nucleotide sequence ID" value="NZ_SGXE01000003.1"/>
</dbReference>
<dbReference type="InterPro" id="IPR000620">
    <property type="entry name" value="EamA_dom"/>
</dbReference>
<accession>A0A4Q7P1U8</accession>
<proteinExistence type="predicted"/>